<sequence>MSGFSRFLAFACAARHRSFARAGRELAVTPSTVAKRIGGLEQELGVKLFHRTTRQVTLTVDGEVLYARCEKILADIGELENLAAGANAMPRGELRLNLPITYGKRVVMPVLTRLLRTHPELRADVRLSDQQCDLIKEGMDAAVRIMPLVDSRLASRQVDEQALILCASPAYLQEHGRPSHPAQLHGHGFIVFRNPTSGRERPVQLQAAGEVLDLHPAYRMIVDDGEGMVQAARHGAGLTQVPDYMAAEEMARGRLVEVLADFRPPAMPVCVVWPGNRLMPARVRAFIDALAAHCGQTREGRRT</sequence>
<dbReference type="Proteomes" id="UP000198284">
    <property type="component" value="Unassembled WGS sequence"/>
</dbReference>
<comment type="similarity">
    <text evidence="1">Belongs to the LysR transcriptional regulatory family.</text>
</comment>
<feature type="domain" description="HTH lysR-type" evidence="5">
    <location>
        <begin position="1"/>
        <end position="59"/>
    </location>
</feature>
<protein>
    <submittedName>
        <fullName evidence="6">Transcriptional regulator, LysR family</fullName>
    </submittedName>
</protein>
<evidence type="ECO:0000256" key="2">
    <source>
        <dbReference type="ARBA" id="ARBA00023015"/>
    </source>
</evidence>
<evidence type="ECO:0000256" key="1">
    <source>
        <dbReference type="ARBA" id="ARBA00009437"/>
    </source>
</evidence>
<dbReference type="InterPro" id="IPR036388">
    <property type="entry name" value="WH-like_DNA-bd_sf"/>
</dbReference>
<dbReference type="Pfam" id="PF03466">
    <property type="entry name" value="LysR_substrate"/>
    <property type="match status" value="1"/>
</dbReference>
<dbReference type="InterPro" id="IPR005119">
    <property type="entry name" value="LysR_subst-bd"/>
</dbReference>
<dbReference type="PROSITE" id="PS50931">
    <property type="entry name" value="HTH_LYSR"/>
    <property type="match status" value="1"/>
</dbReference>
<proteinExistence type="inferred from homology"/>
<dbReference type="InterPro" id="IPR036390">
    <property type="entry name" value="WH_DNA-bd_sf"/>
</dbReference>
<dbReference type="Gene3D" id="1.10.10.10">
    <property type="entry name" value="Winged helix-like DNA-binding domain superfamily/Winged helix DNA-binding domain"/>
    <property type="match status" value="1"/>
</dbReference>
<dbReference type="CDD" id="cd08422">
    <property type="entry name" value="PBP2_CrgA_like"/>
    <property type="match status" value="1"/>
</dbReference>
<name>A0A239J248_9BURK</name>
<dbReference type="GO" id="GO:0003677">
    <property type="term" value="F:DNA binding"/>
    <property type="evidence" value="ECO:0007669"/>
    <property type="project" value="UniProtKB-KW"/>
</dbReference>
<organism evidence="6 7">
    <name type="scientific">Noviherbaspirillum humi</name>
    <dbReference type="NCBI Taxonomy" id="1688639"/>
    <lineage>
        <taxon>Bacteria</taxon>
        <taxon>Pseudomonadati</taxon>
        <taxon>Pseudomonadota</taxon>
        <taxon>Betaproteobacteria</taxon>
        <taxon>Burkholderiales</taxon>
        <taxon>Oxalobacteraceae</taxon>
        <taxon>Noviherbaspirillum</taxon>
    </lineage>
</organism>
<dbReference type="EMBL" id="FZOT01000011">
    <property type="protein sequence ID" value="SNT00001.1"/>
    <property type="molecule type" value="Genomic_DNA"/>
</dbReference>
<dbReference type="FunFam" id="1.10.10.10:FF:000001">
    <property type="entry name" value="LysR family transcriptional regulator"/>
    <property type="match status" value="1"/>
</dbReference>
<keyword evidence="3" id="KW-0238">DNA-binding</keyword>
<gene>
    <name evidence="6" type="ORF">SAMN06265795_11185</name>
</gene>
<dbReference type="SUPFAM" id="SSF46785">
    <property type="entry name" value="Winged helix' DNA-binding domain"/>
    <property type="match status" value="1"/>
</dbReference>
<dbReference type="Gene3D" id="3.40.190.290">
    <property type="match status" value="1"/>
</dbReference>
<dbReference type="InterPro" id="IPR058163">
    <property type="entry name" value="LysR-type_TF_proteobact-type"/>
</dbReference>
<dbReference type="RefSeq" id="WP_089400290.1">
    <property type="nucleotide sequence ID" value="NZ_FZOT01000011.1"/>
</dbReference>
<dbReference type="InterPro" id="IPR000847">
    <property type="entry name" value="LysR_HTH_N"/>
</dbReference>
<dbReference type="AlphaFoldDB" id="A0A239J248"/>
<evidence type="ECO:0000313" key="7">
    <source>
        <dbReference type="Proteomes" id="UP000198284"/>
    </source>
</evidence>
<dbReference type="Pfam" id="PF00126">
    <property type="entry name" value="HTH_1"/>
    <property type="match status" value="1"/>
</dbReference>
<evidence type="ECO:0000259" key="5">
    <source>
        <dbReference type="PROSITE" id="PS50931"/>
    </source>
</evidence>
<keyword evidence="2" id="KW-0805">Transcription regulation</keyword>
<evidence type="ECO:0000313" key="6">
    <source>
        <dbReference type="EMBL" id="SNT00001.1"/>
    </source>
</evidence>
<dbReference type="SUPFAM" id="SSF53850">
    <property type="entry name" value="Periplasmic binding protein-like II"/>
    <property type="match status" value="1"/>
</dbReference>
<keyword evidence="4" id="KW-0804">Transcription</keyword>
<dbReference type="GO" id="GO:0003700">
    <property type="term" value="F:DNA-binding transcription factor activity"/>
    <property type="evidence" value="ECO:0007669"/>
    <property type="project" value="InterPro"/>
</dbReference>
<dbReference type="PANTHER" id="PTHR30537">
    <property type="entry name" value="HTH-TYPE TRANSCRIPTIONAL REGULATOR"/>
    <property type="match status" value="1"/>
</dbReference>
<dbReference type="OrthoDB" id="9110639at2"/>
<dbReference type="PANTHER" id="PTHR30537:SF5">
    <property type="entry name" value="HTH-TYPE TRANSCRIPTIONAL ACTIVATOR TTDR-RELATED"/>
    <property type="match status" value="1"/>
</dbReference>
<evidence type="ECO:0000256" key="3">
    <source>
        <dbReference type="ARBA" id="ARBA00023125"/>
    </source>
</evidence>
<reference evidence="6 7" key="1">
    <citation type="submission" date="2017-06" db="EMBL/GenBank/DDBJ databases">
        <authorList>
            <person name="Kim H.J."/>
            <person name="Triplett B.A."/>
        </authorList>
    </citation>
    <scope>NUCLEOTIDE SEQUENCE [LARGE SCALE GENOMIC DNA]</scope>
    <source>
        <strain evidence="6 7">U15</strain>
    </source>
</reference>
<evidence type="ECO:0000256" key="4">
    <source>
        <dbReference type="ARBA" id="ARBA00023163"/>
    </source>
</evidence>
<accession>A0A239J248</accession>
<keyword evidence="7" id="KW-1185">Reference proteome</keyword>